<name>A0A7K1KVQ7_9ACTN</name>
<evidence type="ECO:0000313" key="2">
    <source>
        <dbReference type="Proteomes" id="UP000432015"/>
    </source>
</evidence>
<reference evidence="1 2" key="1">
    <citation type="submission" date="2019-11" db="EMBL/GenBank/DDBJ databases">
        <authorList>
            <person name="Cao P."/>
        </authorList>
    </citation>
    <scope>NUCLEOTIDE SEQUENCE [LARGE SCALE GENOMIC DNA]</scope>
    <source>
        <strain evidence="1 2">NEAU-AAG5</strain>
    </source>
</reference>
<protein>
    <submittedName>
        <fullName evidence="1">Uncharacterized protein</fullName>
    </submittedName>
</protein>
<accession>A0A7K1KVQ7</accession>
<keyword evidence="2" id="KW-1185">Reference proteome</keyword>
<dbReference type="AlphaFoldDB" id="A0A7K1KVQ7"/>
<comment type="caution">
    <text evidence="1">The sequence shown here is derived from an EMBL/GenBank/DDBJ whole genome shotgun (WGS) entry which is preliminary data.</text>
</comment>
<proteinExistence type="predicted"/>
<dbReference type="Proteomes" id="UP000432015">
    <property type="component" value="Unassembled WGS sequence"/>
</dbReference>
<dbReference type="EMBL" id="WOFH01000002">
    <property type="protein sequence ID" value="MUN36278.1"/>
    <property type="molecule type" value="Genomic_DNA"/>
</dbReference>
<gene>
    <name evidence="1" type="ORF">GNZ18_06655</name>
</gene>
<evidence type="ECO:0000313" key="1">
    <source>
        <dbReference type="EMBL" id="MUN36278.1"/>
    </source>
</evidence>
<dbReference type="RefSeq" id="WP_156215305.1">
    <property type="nucleotide sequence ID" value="NZ_WOFH01000002.1"/>
</dbReference>
<organism evidence="1 2">
    <name type="scientific">Actinomadura litoris</name>
    <dbReference type="NCBI Taxonomy" id="2678616"/>
    <lineage>
        <taxon>Bacteria</taxon>
        <taxon>Bacillati</taxon>
        <taxon>Actinomycetota</taxon>
        <taxon>Actinomycetes</taxon>
        <taxon>Streptosporangiales</taxon>
        <taxon>Thermomonosporaceae</taxon>
        <taxon>Actinomadura</taxon>
    </lineage>
</organism>
<sequence length="288" mass="30996">MIAVFTAGAVTFAAGWITLTDAGGGVLRGLGLLESTQDRARGFMGSKSLVLAGAPRWGESAAMVTGERMVAPTSNEAFYDRYNEKADDPRVAGSGYSEISFGLKAQRAQVVEITQITAVEVKRIPMPDGTLLWSPPGGGDGVMLTLGLAFRNLPPRVRARTIEPVYSENAPFRWKDLGPYPGHGKGNTKLKDQETVSVQLFVDTLSVPTSFKIAISYTVGGKVQPPLVLGNEGDERRPFRIVPLCSSRRFIAEKRAYTIDLGASRPGVVPMKMGSMGDISLKCSKRQS</sequence>